<keyword evidence="4 12" id="KW-0645">Protease</keyword>
<keyword evidence="7 12" id="KW-0378">Hydrolase</keyword>
<evidence type="ECO:0000313" key="15">
    <source>
        <dbReference type="Proteomes" id="UP000033999"/>
    </source>
</evidence>
<evidence type="ECO:0000256" key="7">
    <source>
        <dbReference type="ARBA" id="ARBA00022801"/>
    </source>
</evidence>
<keyword evidence="6 12" id="KW-0479">Metal-binding</keyword>
<feature type="binding site" evidence="12">
    <location>
        <position position="146"/>
    </location>
    <ligand>
        <name>Zn(2+)</name>
        <dbReference type="ChEBI" id="CHEBI:29105"/>
        <note>catalytic</note>
    </ligand>
</feature>
<keyword evidence="11 12" id="KW-0472">Membrane</keyword>
<dbReference type="PANTHER" id="PTHR43221:SF1">
    <property type="entry name" value="PROTEASE HTPX"/>
    <property type="match status" value="1"/>
</dbReference>
<evidence type="ECO:0000256" key="10">
    <source>
        <dbReference type="ARBA" id="ARBA00023049"/>
    </source>
</evidence>
<dbReference type="CDD" id="cd07340">
    <property type="entry name" value="M48B_Htpx_like"/>
    <property type="match status" value="1"/>
</dbReference>
<comment type="cofactor">
    <cofactor evidence="12">
        <name>Zn(2+)</name>
        <dbReference type="ChEBI" id="CHEBI:29105"/>
    </cofactor>
    <text evidence="12">Binds 1 zinc ion per subunit.</text>
</comment>
<dbReference type="Pfam" id="PF01435">
    <property type="entry name" value="Peptidase_M48"/>
    <property type="match status" value="1"/>
</dbReference>
<evidence type="ECO:0000256" key="6">
    <source>
        <dbReference type="ARBA" id="ARBA00022723"/>
    </source>
</evidence>
<keyword evidence="3 12" id="KW-1003">Cell membrane</keyword>
<dbReference type="Proteomes" id="UP000033999">
    <property type="component" value="Unassembled WGS sequence"/>
</dbReference>
<evidence type="ECO:0000256" key="11">
    <source>
        <dbReference type="ARBA" id="ARBA00023136"/>
    </source>
</evidence>
<feature type="binding site" evidence="12">
    <location>
        <position position="142"/>
    </location>
    <ligand>
        <name>Zn(2+)</name>
        <dbReference type="ChEBI" id="CHEBI:29105"/>
        <note>catalytic</note>
    </ligand>
</feature>
<evidence type="ECO:0000256" key="8">
    <source>
        <dbReference type="ARBA" id="ARBA00022833"/>
    </source>
</evidence>
<dbReference type="Gene3D" id="3.30.2010.10">
    <property type="entry name" value="Metalloproteases ('zincins'), catalytic domain"/>
    <property type="match status" value="1"/>
</dbReference>
<comment type="subcellular location">
    <subcellularLocation>
        <location evidence="1 12">Cell membrane</location>
        <topology evidence="1 12">Multi-pass membrane protein</topology>
    </subcellularLocation>
</comment>
<accession>A0A0G1QGN3</accession>
<evidence type="ECO:0000256" key="4">
    <source>
        <dbReference type="ARBA" id="ARBA00022670"/>
    </source>
</evidence>
<comment type="caution">
    <text evidence="14">The sequence shown here is derived from an EMBL/GenBank/DDBJ whole genome shotgun (WGS) entry which is preliminary data.</text>
</comment>
<feature type="transmembrane region" description="Helical" evidence="12">
    <location>
        <begin position="39"/>
        <end position="59"/>
    </location>
</feature>
<reference evidence="14 15" key="1">
    <citation type="journal article" date="2015" name="Nature">
        <title>rRNA introns, odd ribosomes, and small enigmatic genomes across a large radiation of phyla.</title>
        <authorList>
            <person name="Brown C.T."/>
            <person name="Hug L.A."/>
            <person name="Thomas B.C."/>
            <person name="Sharon I."/>
            <person name="Castelle C.J."/>
            <person name="Singh A."/>
            <person name="Wilkins M.J."/>
            <person name="Williams K.H."/>
            <person name="Banfield J.F."/>
        </authorList>
    </citation>
    <scope>NUCLEOTIDE SEQUENCE [LARGE SCALE GENOMIC DNA]</scope>
</reference>
<evidence type="ECO:0000256" key="3">
    <source>
        <dbReference type="ARBA" id="ARBA00022475"/>
    </source>
</evidence>
<dbReference type="InterPro" id="IPR001915">
    <property type="entry name" value="Peptidase_M48"/>
</dbReference>
<dbReference type="EC" id="3.4.24.-" evidence="12"/>
<dbReference type="GO" id="GO:0004222">
    <property type="term" value="F:metalloendopeptidase activity"/>
    <property type="evidence" value="ECO:0007669"/>
    <property type="project" value="UniProtKB-UniRule"/>
</dbReference>
<dbReference type="PANTHER" id="PTHR43221">
    <property type="entry name" value="PROTEASE HTPX"/>
    <property type="match status" value="1"/>
</dbReference>
<keyword evidence="8 12" id="KW-0862">Zinc</keyword>
<feature type="domain" description="Peptidase M48" evidence="13">
    <location>
        <begin position="77"/>
        <end position="295"/>
    </location>
</feature>
<dbReference type="EMBL" id="LCKX01000005">
    <property type="protein sequence ID" value="KKU07800.1"/>
    <property type="molecule type" value="Genomic_DNA"/>
</dbReference>
<keyword evidence="9 12" id="KW-1133">Transmembrane helix</keyword>
<evidence type="ECO:0000259" key="13">
    <source>
        <dbReference type="Pfam" id="PF01435"/>
    </source>
</evidence>
<dbReference type="InterPro" id="IPR050083">
    <property type="entry name" value="HtpX_protease"/>
</dbReference>
<gene>
    <name evidence="12" type="primary">htpX</name>
    <name evidence="14" type="ORF">UX10_C0005G0006</name>
</gene>
<evidence type="ECO:0000256" key="5">
    <source>
        <dbReference type="ARBA" id="ARBA00022692"/>
    </source>
</evidence>
<feature type="transmembrane region" description="Helical" evidence="12">
    <location>
        <begin position="12"/>
        <end position="33"/>
    </location>
</feature>
<feature type="transmembrane region" description="Helical" evidence="12">
    <location>
        <begin position="195"/>
        <end position="218"/>
    </location>
</feature>
<feature type="transmembrane region" description="Helical" evidence="12">
    <location>
        <begin position="154"/>
        <end position="175"/>
    </location>
</feature>
<proteinExistence type="inferred from homology"/>
<sequence>MYSQIDSNKHKSIALIAIFAAFLIALGFAYDYAYGSGGLGGVFFAIIISIFMTGISYFAGDKVALASSGARAITKEENAYLYNMVENLCITAGIPMPKVHIIPENAINAFATGRDPSHASIAVTEGALQKLENEELEGVLAHELSHIKNFDTRFLMLVIVLVGAVGLLADMFWRARFFGFGGGRRSNNREDNNGIFMIVGLAFIILSPLIAQLIRFAISRRREFLADSSGALLTRYPEGLARALEKIGLDKTPMTHANSTTASLYFSNPFSGKNFIALFSTHPALEARIKSLREMI</sequence>
<evidence type="ECO:0000256" key="12">
    <source>
        <dbReference type="HAMAP-Rule" id="MF_00188"/>
    </source>
</evidence>
<feature type="active site" evidence="12">
    <location>
        <position position="143"/>
    </location>
</feature>
<dbReference type="HAMAP" id="MF_00188">
    <property type="entry name" value="Pept_M48_protease_HtpX"/>
    <property type="match status" value="1"/>
</dbReference>
<name>A0A0G1QGN3_9BACT</name>
<organism evidence="14 15">
    <name type="scientific">Candidatus Magasanikbacteria bacterium GW2011_GWA2_45_39</name>
    <dbReference type="NCBI Taxonomy" id="1619041"/>
    <lineage>
        <taxon>Bacteria</taxon>
        <taxon>Candidatus Magasanikiibacteriota</taxon>
    </lineage>
</organism>
<evidence type="ECO:0000256" key="2">
    <source>
        <dbReference type="ARBA" id="ARBA00009779"/>
    </source>
</evidence>
<dbReference type="GO" id="GO:0006508">
    <property type="term" value="P:proteolysis"/>
    <property type="evidence" value="ECO:0007669"/>
    <property type="project" value="UniProtKB-KW"/>
</dbReference>
<dbReference type="GO" id="GO:0008270">
    <property type="term" value="F:zinc ion binding"/>
    <property type="evidence" value="ECO:0007669"/>
    <property type="project" value="UniProtKB-UniRule"/>
</dbReference>
<keyword evidence="5 12" id="KW-0812">Transmembrane</keyword>
<dbReference type="InterPro" id="IPR022919">
    <property type="entry name" value="Pept_M48_protease_HtpX"/>
</dbReference>
<protein>
    <recommendedName>
        <fullName evidence="12">Protease HtpX homolog</fullName>
        <ecNumber evidence="12">3.4.24.-</ecNumber>
    </recommendedName>
</protein>
<feature type="binding site" evidence="12">
    <location>
        <position position="223"/>
    </location>
    <ligand>
        <name>Zn(2+)</name>
        <dbReference type="ChEBI" id="CHEBI:29105"/>
        <note>catalytic</note>
    </ligand>
</feature>
<evidence type="ECO:0000313" key="14">
    <source>
        <dbReference type="EMBL" id="KKU07800.1"/>
    </source>
</evidence>
<comment type="similarity">
    <text evidence="2 12">Belongs to the peptidase M48B family.</text>
</comment>
<evidence type="ECO:0000256" key="9">
    <source>
        <dbReference type="ARBA" id="ARBA00022989"/>
    </source>
</evidence>
<dbReference type="GO" id="GO:0005886">
    <property type="term" value="C:plasma membrane"/>
    <property type="evidence" value="ECO:0007669"/>
    <property type="project" value="UniProtKB-SubCell"/>
</dbReference>
<evidence type="ECO:0000256" key="1">
    <source>
        <dbReference type="ARBA" id="ARBA00004651"/>
    </source>
</evidence>
<dbReference type="AlphaFoldDB" id="A0A0G1QGN3"/>
<keyword evidence="10 12" id="KW-0482">Metalloprotease</keyword>